<name>A0ABM1Z6Y6_AEDAL</name>
<reference evidence="1" key="2">
    <citation type="submission" date="2025-05" db="UniProtKB">
        <authorList>
            <consortium name="EnsemblMetazoa"/>
        </authorList>
    </citation>
    <scope>IDENTIFICATION</scope>
    <source>
        <strain evidence="1">Foshan</strain>
    </source>
</reference>
<dbReference type="RefSeq" id="XP_019530935.3">
    <property type="nucleotide sequence ID" value="XM_019675390.3"/>
</dbReference>
<protein>
    <submittedName>
        <fullName evidence="1">Uncharacterized protein</fullName>
    </submittedName>
</protein>
<sequence>MSKKSANSVQKMMSWSWPKSSRMPLGRLMVVICLAIFGGLAEAVVDVPSNCLQHTDITGTYDQYWALDEIGNERSEDVPIDFYMYIEVRNFEEEIAMLLSNNDRSFEYPDFARTYEIRLGNVYTVIYRETIKMQAYHSPKDKLFPGNKFKIRFRILKEGNITITLDDNDRKPLLNVFDVHGPLDVKYISFGSRMNAYPITFHFKCDQDIPSTEEPHVDALHGCPVCPKQKCEVIVKACADNNKDPGASDPEKQKYYFYFNMYLSNKNKAKSAADQLN</sequence>
<proteinExistence type="predicted"/>
<evidence type="ECO:0000313" key="2">
    <source>
        <dbReference type="Proteomes" id="UP000069940"/>
    </source>
</evidence>
<evidence type="ECO:0000313" key="1">
    <source>
        <dbReference type="EnsemblMetazoa" id="AALFPA23_015633.P22775"/>
    </source>
</evidence>
<dbReference type="Proteomes" id="UP000069940">
    <property type="component" value="Unassembled WGS sequence"/>
</dbReference>
<reference evidence="2" key="1">
    <citation type="journal article" date="2015" name="Proc. Natl. Acad. Sci. U.S.A.">
        <title>Genome sequence of the Asian Tiger mosquito, Aedes albopictus, reveals insights into its biology, genetics, and evolution.</title>
        <authorList>
            <person name="Chen X.G."/>
            <person name="Jiang X."/>
            <person name="Gu J."/>
            <person name="Xu M."/>
            <person name="Wu Y."/>
            <person name="Deng Y."/>
            <person name="Zhang C."/>
            <person name="Bonizzoni M."/>
            <person name="Dermauw W."/>
            <person name="Vontas J."/>
            <person name="Armbruster P."/>
            <person name="Huang X."/>
            <person name="Yang Y."/>
            <person name="Zhang H."/>
            <person name="He W."/>
            <person name="Peng H."/>
            <person name="Liu Y."/>
            <person name="Wu K."/>
            <person name="Chen J."/>
            <person name="Lirakis M."/>
            <person name="Topalis P."/>
            <person name="Van Leeuwen T."/>
            <person name="Hall A.B."/>
            <person name="Jiang X."/>
            <person name="Thorpe C."/>
            <person name="Mueller R.L."/>
            <person name="Sun C."/>
            <person name="Waterhouse R.M."/>
            <person name="Yan G."/>
            <person name="Tu Z.J."/>
            <person name="Fang X."/>
            <person name="James A.A."/>
        </authorList>
    </citation>
    <scope>NUCLEOTIDE SEQUENCE [LARGE SCALE GENOMIC DNA]</scope>
    <source>
        <strain evidence="2">Foshan</strain>
    </source>
</reference>
<dbReference type="GeneID" id="109402685"/>
<organism evidence="1 2">
    <name type="scientific">Aedes albopictus</name>
    <name type="common">Asian tiger mosquito</name>
    <name type="synonym">Stegomyia albopicta</name>
    <dbReference type="NCBI Taxonomy" id="7160"/>
    <lineage>
        <taxon>Eukaryota</taxon>
        <taxon>Metazoa</taxon>
        <taxon>Ecdysozoa</taxon>
        <taxon>Arthropoda</taxon>
        <taxon>Hexapoda</taxon>
        <taxon>Insecta</taxon>
        <taxon>Pterygota</taxon>
        <taxon>Neoptera</taxon>
        <taxon>Endopterygota</taxon>
        <taxon>Diptera</taxon>
        <taxon>Nematocera</taxon>
        <taxon>Culicoidea</taxon>
        <taxon>Culicidae</taxon>
        <taxon>Culicinae</taxon>
        <taxon>Aedini</taxon>
        <taxon>Aedes</taxon>
        <taxon>Stegomyia</taxon>
    </lineage>
</organism>
<keyword evidence="2" id="KW-1185">Reference proteome</keyword>
<dbReference type="EnsemblMetazoa" id="AALFPA23_015633.R22775">
    <property type="protein sequence ID" value="AALFPA23_015633.P22775"/>
    <property type="gene ID" value="AALFPA23_015633"/>
</dbReference>
<accession>A0ABM1Z6Y6</accession>